<evidence type="ECO:0000256" key="3">
    <source>
        <dbReference type="ARBA" id="ARBA00023242"/>
    </source>
</evidence>
<dbReference type="PANTHER" id="PTHR11246:SF1">
    <property type="entry name" value="PRE-MRNA-PROCESSING FACTOR 6"/>
    <property type="match status" value="1"/>
</dbReference>
<dbReference type="InterPro" id="IPR045075">
    <property type="entry name" value="Syf1-like"/>
</dbReference>
<dbReference type="InterPro" id="IPR011990">
    <property type="entry name" value="TPR-like_helical_dom_sf"/>
</dbReference>
<feature type="region of interest" description="Disordered" evidence="4">
    <location>
        <begin position="37"/>
        <end position="75"/>
    </location>
</feature>
<dbReference type="AlphaFoldDB" id="A0A9W6YWA0"/>
<dbReference type="PANTHER" id="PTHR11246">
    <property type="entry name" value="PRE-MRNA SPLICING FACTOR"/>
    <property type="match status" value="1"/>
</dbReference>
<evidence type="ECO:0000256" key="1">
    <source>
        <dbReference type="ARBA" id="ARBA00004123"/>
    </source>
</evidence>
<organism evidence="6 7">
    <name type="scientific">Ambrosiozyma monospora</name>
    <name type="common">Yeast</name>
    <name type="synonym">Endomycopsis monosporus</name>
    <dbReference type="NCBI Taxonomy" id="43982"/>
    <lineage>
        <taxon>Eukaryota</taxon>
        <taxon>Fungi</taxon>
        <taxon>Dikarya</taxon>
        <taxon>Ascomycota</taxon>
        <taxon>Saccharomycotina</taxon>
        <taxon>Pichiomycetes</taxon>
        <taxon>Pichiales</taxon>
        <taxon>Pichiaceae</taxon>
        <taxon>Ambrosiozyma</taxon>
    </lineage>
</organism>
<evidence type="ECO:0000313" key="7">
    <source>
        <dbReference type="Proteomes" id="UP001165063"/>
    </source>
</evidence>
<dbReference type="OrthoDB" id="440128at2759"/>
<protein>
    <submittedName>
        <fullName evidence="6">Unnamed protein product</fullName>
    </submittedName>
</protein>
<evidence type="ECO:0000259" key="5">
    <source>
        <dbReference type="Pfam" id="PF06424"/>
    </source>
</evidence>
<dbReference type="EMBL" id="BSXU01001116">
    <property type="protein sequence ID" value="GMG23990.1"/>
    <property type="molecule type" value="Genomic_DNA"/>
</dbReference>
<evidence type="ECO:0000313" key="6">
    <source>
        <dbReference type="EMBL" id="GMG23990.1"/>
    </source>
</evidence>
<dbReference type="Proteomes" id="UP001165063">
    <property type="component" value="Unassembled WGS sequence"/>
</dbReference>
<feature type="region of interest" description="Disordered" evidence="4">
    <location>
        <begin position="1"/>
        <end position="22"/>
    </location>
</feature>
<dbReference type="GO" id="GO:0000244">
    <property type="term" value="P:spliceosomal tri-snRNP complex assembly"/>
    <property type="evidence" value="ECO:0007669"/>
    <property type="project" value="TreeGrafter"/>
</dbReference>
<accession>A0A9W6YWA0</accession>
<evidence type="ECO:0000256" key="2">
    <source>
        <dbReference type="ARBA" id="ARBA00022737"/>
    </source>
</evidence>
<dbReference type="InterPro" id="IPR010491">
    <property type="entry name" value="PRP1_N"/>
</dbReference>
<evidence type="ECO:0000256" key="4">
    <source>
        <dbReference type="SAM" id="MobiDB-lite"/>
    </source>
</evidence>
<name>A0A9W6YWA0_AMBMO</name>
<dbReference type="GO" id="GO:0046540">
    <property type="term" value="C:U4/U6 x U5 tri-snRNP complex"/>
    <property type="evidence" value="ECO:0007669"/>
    <property type="project" value="TreeGrafter"/>
</dbReference>
<dbReference type="GO" id="GO:0071013">
    <property type="term" value="C:catalytic step 2 spliceosome"/>
    <property type="evidence" value="ECO:0007669"/>
    <property type="project" value="TreeGrafter"/>
</dbReference>
<feature type="domain" description="PRP1 splicing factor N-terminal" evidence="5">
    <location>
        <begin position="11"/>
        <end position="158"/>
    </location>
</feature>
<proteinExistence type="predicted"/>
<keyword evidence="2" id="KW-0677">Repeat</keyword>
<dbReference type="InterPro" id="IPR003107">
    <property type="entry name" value="HAT"/>
</dbReference>
<dbReference type="Pfam" id="PF06424">
    <property type="entry name" value="PRP1_N"/>
    <property type="match status" value="1"/>
</dbReference>
<feature type="compositionally biased region" description="Acidic residues" evidence="4">
    <location>
        <begin position="46"/>
        <end position="60"/>
    </location>
</feature>
<keyword evidence="7" id="KW-1185">Reference proteome</keyword>
<dbReference type="SUPFAM" id="SSF48452">
    <property type="entry name" value="TPR-like"/>
    <property type="match status" value="3"/>
</dbReference>
<keyword evidence="3" id="KW-0539">Nucleus</keyword>
<comment type="subcellular location">
    <subcellularLocation>
        <location evidence="1">Nucleus</location>
    </subcellularLocation>
</comment>
<reference evidence="6" key="1">
    <citation type="submission" date="2023-04" db="EMBL/GenBank/DDBJ databases">
        <title>Ambrosiozyma monospora NBRC 1965.</title>
        <authorList>
            <person name="Ichikawa N."/>
            <person name="Sato H."/>
            <person name="Tonouchi N."/>
        </authorList>
    </citation>
    <scope>NUCLEOTIDE SEQUENCE</scope>
    <source>
        <strain evidence="6">NBRC 1965</strain>
    </source>
</reference>
<sequence>MERKSFLDQEAPPNYIAGIGRGATGFTTQADLGSINSNRFQSRVDDSDDDERFSDADEDNYSGFAREKVKEEEDDLEADKIYDELEKRLELRRKRKHATVDKEDENQPDNDKVQVKDITIGESMKTIGEQFKDYKKELAKVSVEQWENLPESGDFTRRNKRLRKELQENQRFYRNSDGFIAEMRDSEQNTSDRLNDSITDITSVSLAKDKVLASQLANLNNTEASSVDFNSYIKQLEESKDNYEDAALQSSSKISSNVGDYHRNRVLFNKMRESAPNKPGNWIASARLEYEVRKYERARKLIQQGCDQCPRSEEVWLVNIEMNHSDLHLCKVIVAEAIKYNSKSLKLWLKAAELETDNISKKRVLRKALEFLPTSETLWLEIVKYEDVNDMKIRMLEKATELLPTSIEMWLELVKIEPIGDARKSLNKARKCVEKHDIHLIYIEGAKLEESATQNEIKVNKLIAKCFKDASDTIAKDEWLRFAVECEQDKFFMTAKAITLQALETEVADEETEDKIYSYVNDARLAFKHKNVEVARSMFMFITSKFANNLDAWDSFIEMEKSIDGNSELYTVYEMAISANPDVVRFYLMYAKDKWMLENDVEKARQILTEGLEKNKESEDLWFAAIKLEWKSGSKLQATQLFERCRDEIPEPSARVWYKHITLERIQGHIDQALKLADEGLAYHQQEPKLYLQLGQLYEDQENWQKATETYELGTKLCLDCSELWISWAKVEEFKLKRLVKARSILDQRLAINNKDELAYLSRIQLEIRSKNIQQARILIAKALKEIPKSGLIWSENIKMAKPQQRKNFYKMALNSTDDDSYVVLTIALDLWSLGKMSRAKQFFQSIFENDSDFGDAYIYYFGFLLKHGTHDEIKELETQFVKNEPRHGLIWCPIFKKLENFDREPLELLREEANNLSN</sequence>
<dbReference type="Gene3D" id="1.25.40.10">
    <property type="entry name" value="Tetratricopeptide repeat domain"/>
    <property type="match status" value="3"/>
</dbReference>
<dbReference type="SMART" id="SM00386">
    <property type="entry name" value="HAT"/>
    <property type="match status" value="11"/>
</dbReference>
<gene>
    <name evidence="6" type="ORF">Amon01_000287600</name>
</gene>
<comment type="caution">
    <text evidence="6">The sequence shown here is derived from an EMBL/GenBank/DDBJ whole genome shotgun (WGS) entry which is preliminary data.</text>
</comment>